<accession>A0ACB8EVH2</accession>
<protein>
    <submittedName>
        <fullName evidence="1">Uncharacterized protein</fullName>
    </submittedName>
</protein>
<name>A0ACB8EVH2_9SAUR</name>
<proteinExistence type="predicted"/>
<comment type="caution">
    <text evidence="1">The sequence shown here is derived from an EMBL/GenBank/DDBJ whole genome shotgun (WGS) entry which is preliminary data.</text>
</comment>
<evidence type="ECO:0000313" key="1">
    <source>
        <dbReference type="EMBL" id="KAH7996758.1"/>
    </source>
</evidence>
<keyword evidence="2" id="KW-1185">Reference proteome</keyword>
<evidence type="ECO:0000313" key="2">
    <source>
        <dbReference type="Proteomes" id="UP000827872"/>
    </source>
</evidence>
<dbReference type="EMBL" id="CM037628">
    <property type="protein sequence ID" value="KAH7996758.1"/>
    <property type="molecule type" value="Genomic_DNA"/>
</dbReference>
<dbReference type="Proteomes" id="UP000827872">
    <property type="component" value="Linkage Group LG15"/>
</dbReference>
<gene>
    <name evidence="1" type="ORF">K3G42_010811</name>
</gene>
<organism evidence="1 2">
    <name type="scientific">Sphaerodactylus townsendi</name>
    <dbReference type="NCBI Taxonomy" id="933632"/>
    <lineage>
        <taxon>Eukaryota</taxon>
        <taxon>Metazoa</taxon>
        <taxon>Chordata</taxon>
        <taxon>Craniata</taxon>
        <taxon>Vertebrata</taxon>
        <taxon>Euteleostomi</taxon>
        <taxon>Lepidosauria</taxon>
        <taxon>Squamata</taxon>
        <taxon>Bifurcata</taxon>
        <taxon>Gekkota</taxon>
        <taxon>Sphaerodactylidae</taxon>
        <taxon>Sphaerodactylus</taxon>
    </lineage>
</organism>
<reference evidence="1" key="1">
    <citation type="submission" date="2021-08" db="EMBL/GenBank/DDBJ databases">
        <title>The first chromosome-level gecko genome reveals the dynamic sex chromosomes of Neotropical dwarf geckos (Sphaerodactylidae: Sphaerodactylus).</title>
        <authorList>
            <person name="Pinto B.J."/>
            <person name="Keating S.E."/>
            <person name="Gamble T."/>
        </authorList>
    </citation>
    <scope>NUCLEOTIDE SEQUENCE</scope>
    <source>
        <strain evidence="1">TG3544</strain>
    </source>
</reference>
<sequence length="190" mass="20823">MGFLLMTSLSPFASFGRTAGKLQIQSDPSLVKAAVGEDVLLKCMFTVGDGSMDLSRLLIQWFHRGQQLVEFDNVVTAARPNAIMSQEGVATGNASLLLSGVSTKNSGKYRCYISYTPDMQIREVTLQVEDPSKTSEDDLDDSILLQPRPDRSDVLSKLDQIIKALAQLEAKLEQFMSSKTFPECAGAPKR</sequence>